<dbReference type="CDD" id="cd00540">
    <property type="entry name" value="AAG"/>
    <property type="match status" value="1"/>
</dbReference>
<dbReference type="AlphaFoldDB" id="A0A344TFJ3"/>
<dbReference type="GO" id="GO:0003905">
    <property type="term" value="F:alkylbase DNA N-glycosylase activity"/>
    <property type="evidence" value="ECO:0007669"/>
    <property type="project" value="InterPro"/>
</dbReference>
<evidence type="ECO:0000256" key="2">
    <source>
        <dbReference type="ARBA" id="ARBA00022763"/>
    </source>
</evidence>
<accession>A0A344TFJ3</accession>
<evidence type="ECO:0000256" key="3">
    <source>
        <dbReference type="ARBA" id="ARBA00022801"/>
    </source>
</evidence>
<organism evidence="6 7">
    <name type="scientific">Runella rosea</name>
    <dbReference type="NCBI Taxonomy" id="2259595"/>
    <lineage>
        <taxon>Bacteria</taxon>
        <taxon>Pseudomonadati</taxon>
        <taxon>Bacteroidota</taxon>
        <taxon>Cytophagia</taxon>
        <taxon>Cytophagales</taxon>
        <taxon>Spirosomataceae</taxon>
        <taxon>Runella</taxon>
    </lineage>
</organism>
<evidence type="ECO:0000313" key="6">
    <source>
        <dbReference type="EMBL" id="AXE17414.1"/>
    </source>
</evidence>
<comment type="similarity">
    <text evidence="1 5">Belongs to the DNA glycosylase MPG family.</text>
</comment>
<evidence type="ECO:0000256" key="4">
    <source>
        <dbReference type="ARBA" id="ARBA00023204"/>
    </source>
</evidence>
<dbReference type="PANTHER" id="PTHR10429:SF0">
    <property type="entry name" value="DNA-3-METHYLADENINE GLYCOSYLASE"/>
    <property type="match status" value="1"/>
</dbReference>
<dbReference type="Pfam" id="PF02245">
    <property type="entry name" value="Pur_DNA_glyco"/>
    <property type="match status" value="1"/>
</dbReference>
<dbReference type="InterPro" id="IPR011034">
    <property type="entry name" value="Formyl_transferase-like_C_sf"/>
</dbReference>
<dbReference type="HAMAP" id="MF_00527">
    <property type="entry name" value="3MGH"/>
    <property type="match status" value="1"/>
</dbReference>
<dbReference type="EC" id="3.2.2.-" evidence="5"/>
<name>A0A344TFJ3_9BACT</name>
<evidence type="ECO:0000256" key="1">
    <source>
        <dbReference type="ARBA" id="ARBA00009232"/>
    </source>
</evidence>
<dbReference type="Gene3D" id="3.10.300.10">
    <property type="entry name" value="Methylpurine-DNA glycosylase (MPG)"/>
    <property type="match status" value="1"/>
</dbReference>
<keyword evidence="2 5" id="KW-0227">DNA damage</keyword>
<dbReference type="InterPro" id="IPR003180">
    <property type="entry name" value="MPG"/>
</dbReference>
<dbReference type="OrthoDB" id="9794313at2"/>
<dbReference type="InterPro" id="IPR036995">
    <property type="entry name" value="MPG_sf"/>
</dbReference>
<evidence type="ECO:0000256" key="5">
    <source>
        <dbReference type="HAMAP-Rule" id="MF_00527"/>
    </source>
</evidence>
<keyword evidence="3 5" id="KW-0378">Hydrolase</keyword>
<dbReference type="PANTHER" id="PTHR10429">
    <property type="entry name" value="DNA-3-METHYLADENINE GLYCOSYLASE"/>
    <property type="match status" value="1"/>
</dbReference>
<dbReference type="GO" id="GO:0006284">
    <property type="term" value="P:base-excision repair"/>
    <property type="evidence" value="ECO:0007669"/>
    <property type="project" value="InterPro"/>
</dbReference>
<dbReference type="KEGG" id="run:DR864_06545"/>
<dbReference type="EMBL" id="CP030850">
    <property type="protein sequence ID" value="AXE17414.1"/>
    <property type="molecule type" value="Genomic_DNA"/>
</dbReference>
<evidence type="ECO:0000313" key="7">
    <source>
        <dbReference type="Proteomes" id="UP000251993"/>
    </source>
</evidence>
<reference evidence="6 7" key="1">
    <citation type="submission" date="2018-07" db="EMBL/GenBank/DDBJ databases">
        <title>Genome sequencing of Runella.</title>
        <authorList>
            <person name="Baek M.-G."/>
            <person name="Yi H."/>
        </authorList>
    </citation>
    <scope>NUCLEOTIDE SEQUENCE [LARGE SCALE GENOMIC DNA]</scope>
    <source>
        <strain evidence="6 7">HYN0085</strain>
    </source>
</reference>
<dbReference type="NCBIfam" id="NF002003">
    <property type="entry name" value="PRK00802.1-3"/>
    <property type="match status" value="1"/>
</dbReference>
<protein>
    <recommendedName>
        <fullName evidence="5">Putative 3-methyladenine DNA glycosylase</fullName>
        <ecNumber evidence="5">3.2.2.-</ecNumber>
    </recommendedName>
</protein>
<dbReference type="Proteomes" id="UP000251993">
    <property type="component" value="Chromosome"/>
</dbReference>
<dbReference type="NCBIfam" id="TIGR00567">
    <property type="entry name" value="3mg"/>
    <property type="match status" value="1"/>
</dbReference>
<dbReference type="FunFam" id="3.10.300.10:FF:000001">
    <property type="entry name" value="Putative 3-methyladenine DNA glycosylase"/>
    <property type="match status" value="1"/>
</dbReference>
<dbReference type="SUPFAM" id="SSF50486">
    <property type="entry name" value="FMT C-terminal domain-like"/>
    <property type="match status" value="1"/>
</dbReference>
<keyword evidence="4 5" id="KW-0234">DNA repair</keyword>
<gene>
    <name evidence="6" type="ORF">DR864_06545</name>
</gene>
<sequence length="200" mass="22211">MQRLDLKFYQKYETLSLAKQLLGCELVHESPEGRTAGIIVETEAYLTGDPACHAYRKKTVRNAAMFGPAGSVYVYLIYGMYHCVNIVSAEEGKGEAVLIRALEPTDGVELMELRRAERKGDKPKVYSLRELCNGPAKLVQAMGITLAGHNGSSLLDDALYLTPPKQTDFEVVTTTRIGITQGADLPYRFYIKGNRFVSKK</sequence>
<keyword evidence="7" id="KW-1185">Reference proteome</keyword>
<dbReference type="RefSeq" id="WP_114066199.1">
    <property type="nucleotide sequence ID" value="NZ_CP030850.1"/>
</dbReference>
<dbReference type="GO" id="GO:0003677">
    <property type="term" value="F:DNA binding"/>
    <property type="evidence" value="ECO:0007669"/>
    <property type="project" value="InterPro"/>
</dbReference>
<proteinExistence type="inferred from homology"/>